<keyword evidence="4 5" id="KW-0472">Membrane</keyword>
<dbReference type="Pfam" id="PF05992">
    <property type="entry name" value="SbmA_BacA"/>
    <property type="match status" value="1"/>
</dbReference>
<evidence type="ECO:0000313" key="6">
    <source>
        <dbReference type="EMBL" id="SVB31489.1"/>
    </source>
</evidence>
<dbReference type="NCBIfam" id="NF009036">
    <property type="entry name" value="PRK12369.1"/>
    <property type="match status" value="1"/>
</dbReference>
<evidence type="ECO:0000256" key="5">
    <source>
        <dbReference type="SAM" id="Phobius"/>
    </source>
</evidence>
<feature type="transmembrane region" description="Helical" evidence="5">
    <location>
        <begin position="61"/>
        <end position="85"/>
    </location>
</feature>
<dbReference type="InterPro" id="IPR009248">
    <property type="entry name" value="SbmA_BacA"/>
</dbReference>
<feature type="transmembrane region" description="Helical" evidence="5">
    <location>
        <begin position="253"/>
        <end position="279"/>
    </location>
</feature>
<dbReference type="GO" id="GO:0015833">
    <property type="term" value="P:peptide transport"/>
    <property type="evidence" value="ECO:0007669"/>
    <property type="project" value="InterPro"/>
</dbReference>
<dbReference type="InterPro" id="IPR050835">
    <property type="entry name" value="ABC_transporter_sub-D"/>
</dbReference>
<evidence type="ECO:0000256" key="4">
    <source>
        <dbReference type="ARBA" id="ARBA00023136"/>
    </source>
</evidence>
<dbReference type="EMBL" id="UINC01036869">
    <property type="protein sequence ID" value="SVB31489.1"/>
    <property type="molecule type" value="Genomic_DNA"/>
</dbReference>
<keyword evidence="3 5" id="KW-1133">Transmembrane helix</keyword>
<dbReference type="AlphaFoldDB" id="A0A382D058"/>
<dbReference type="GO" id="GO:1904680">
    <property type="term" value="F:peptide transmembrane transporter activity"/>
    <property type="evidence" value="ECO:0007669"/>
    <property type="project" value="InterPro"/>
</dbReference>
<protein>
    <submittedName>
        <fullName evidence="6">Uncharacterized protein</fullName>
    </submittedName>
</protein>
<accession>A0A382D058</accession>
<name>A0A382D058_9ZZZZ</name>
<evidence type="ECO:0000256" key="2">
    <source>
        <dbReference type="ARBA" id="ARBA00022692"/>
    </source>
</evidence>
<sequence length="331" mass="38056">MFKFFTQKQWFLWSILGSILILISTWYQVQLDVKINEWFGEFYDTLQKALTTPNSVTETEFIGYLFTFAKIAALWILIAVFTGFFTSHWVFRWRTSMANYYHDQWLKARLTEGASQRVQEDTLKFARILEGLGTGLLDSIMTLIAFTPILWGLSKQIDRLPWIGQVDHALVWVAIISALGGTILLAAVGIKLPGIEYDIQKEEAGYRKELVHGEDDPIRAAPPTIGQLYNRVRGIHYKSYFHYLYFNTVKWSYFQGMVIVPYLALAPTIVTGAITLGFVQQITRAFGRVEGSLQYLVKSWSTIVEFISVWKRLSEFESKLKVADISTQKIT</sequence>
<dbReference type="GO" id="GO:0005886">
    <property type="term" value="C:plasma membrane"/>
    <property type="evidence" value="ECO:0007669"/>
    <property type="project" value="TreeGrafter"/>
</dbReference>
<evidence type="ECO:0000256" key="3">
    <source>
        <dbReference type="ARBA" id="ARBA00022989"/>
    </source>
</evidence>
<dbReference type="InterPro" id="IPR036640">
    <property type="entry name" value="ABC1_TM_sf"/>
</dbReference>
<evidence type="ECO:0000256" key="1">
    <source>
        <dbReference type="ARBA" id="ARBA00022448"/>
    </source>
</evidence>
<proteinExistence type="predicted"/>
<dbReference type="GO" id="GO:0005524">
    <property type="term" value="F:ATP binding"/>
    <property type="evidence" value="ECO:0007669"/>
    <property type="project" value="InterPro"/>
</dbReference>
<dbReference type="PANTHER" id="PTHR11384">
    <property type="entry name" value="ATP-BINDING CASSETTE, SUB-FAMILY D MEMBER"/>
    <property type="match status" value="1"/>
</dbReference>
<organism evidence="6">
    <name type="scientific">marine metagenome</name>
    <dbReference type="NCBI Taxonomy" id="408172"/>
    <lineage>
        <taxon>unclassified sequences</taxon>
        <taxon>metagenomes</taxon>
        <taxon>ecological metagenomes</taxon>
    </lineage>
</organism>
<keyword evidence="1" id="KW-0813">Transport</keyword>
<dbReference type="PANTHER" id="PTHR11384:SF59">
    <property type="entry name" value="LYSOSOMAL COBALAMIN TRANSPORTER ABCD4"/>
    <property type="match status" value="1"/>
</dbReference>
<feature type="transmembrane region" description="Helical" evidence="5">
    <location>
        <begin position="12"/>
        <end position="29"/>
    </location>
</feature>
<feature type="transmembrane region" description="Helical" evidence="5">
    <location>
        <begin position="169"/>
        <end position="190"/>
    </location>
</feature>
<reference evidence="6" key="1">
    <citation type="submission" date="2018-05" db="EMBL/GenBank/DDBJ databases">
        <authorList>
            <person name="Lanie J.A."/>
            <person name="Ng W.-L."/>
            <person name="Kazmierczak K.M."/>
            <person name="Andrzejewski T.M."/>
            <person name="Davidsen T.M."/>
            <person name="Wayne K.J."/>
            <person name="Tettelin H."/>
            <person name="Glass J.I."/>
            <person name="Rusch D."/>
            <person name="Podicherti R."/>
            <person name="Tsui H.-C.T."/>
            <person name="Winkler M.E."/>
        </authorList>
    </citation>
    <scope>NUCLEOTIDE SEQUENCE</scope>
</reference>
<keyword evidence="2 5" id="KW-0812">Transmembrane</keyword>
<gene>
    <name evidence="6" type="ORF">METZ01_LOCUS184343</name>
</gene>
<dbReference type="SUPFAM" id="SSF90123">
    <property type="entry name" value="ABC transporter transmembrane region"/>
    <property type="match status" value="1"/>
</dbReference>